<dbReference type="CDD" id="cd17324">
    <property type="entry name" value="MFS_NepI_like"/>
    <property type="match status" value="1"/>
</dbReference>
<dbReference type="GO" id="GO:0005886">
    <property type="term" value="C:plasma membrane"/>
    <property type="evidence" value="ECO:0007669"/>
    <property type="project" value="UniProtKB-SubCell"/>
</dbReference>
<dbReference type="InterPro" id="IPR000477">
    <property type="entry name" value="RT_dom"/>
</dbReference>
<feature type="transmembrane region" description="Helical" evidence="9">
    <location>
        <begin position="1261"/>
        <end position="1278"/>
    </location>
</feature>
<dbReference type="Pfam" id="PF00005">
    <property type="entry name" value="ABC_tran"/>
    <property type="match status" value="2"/>
</dbReference>
<feature type="region of interest" description="Disordered" evidence="8">
    <location>
        <begin position="663"/>
        <end position="684"/>
    </location>
</feature>
<feature type="transmembrane region" description="Helical" evidence="9">
    <location>
        <begin position="567"/>
        <end position="585"/>
    </location>
</feature>
<dbReference type="InterPro" id="IPR021807">
    <property type="entry name" value="LivHM_N"/>
</dbReference>
<dbReference type="InterPro" id="IPR003439">
    <property type="entry name" value="ABC_transporter-like_ATP-bd"/>
</dbReference>
<dbReference type="InterPro" id="IPR017871">
    <property type="entry name" value="ABC_transporter-like_CS"/>
</dbReference>
<keyword evidence="7 9" id="KW-0472">Membrane</keyword>
<organism evidence="11 12">
    <name type="scientific">Oryza sativa subsp. indica</name>
    <name type="common">Rice</name>
    <dbReference type="NCBI Taxonomy" id="39946"/>
    <lineage>
        <taxon>Eukaryota</taxon>
        <taxon>Viridiplantae</taxon>
        <taxon>Streptophyta</taxon>
        <taxon>Embryophyta</taxon>
        <taxon>Tracheophyta</taxon>
        <taxon>Spermatophyta</taxon>
        <taxon>Magnoliopsida</taxon>
        <taxon>Liliopsida</taxon>
        <taxon>Poales</taxon>
        <taxon>Poaceae</taxon>
        <taxon>BOP clade</taxon>
        <taxon>Oryzoideae</taxon>
        <taxon>Oryzeae</taxon>
        <taxon>Oryzinae</taxon>
        <taxon>Oryza</taxon>
        <taxon>Oryza sativa</taxon>
    </lineage>
</organism>
<dbReference type="InterPro" id="IPR036259">
    <property type="entry name" value="MFS_trans_sf"/>
</dbReference>
<dbReference type="PANTHER" id="PTHR30482">
    <property type="entry name" value="HIGH-AFFINITY BRANCHED-CHAIN AMINO ACID TRANSPORT SYSTEM PERMEASE"/>
    <property type="match status" value="1"/>
</dbReference>
<feature type="transmembrane region" description="Helical" evidence="9">
    <location>
        <begin position="283"/>
        <end position="300"/>
    </location>
</feature>
<feature type="transmembrane region" description="Helical" evidence="9">
    <location>
        <begin position="358"/>
        <end position="378"/>
    </location>
</feature>
<dbReference type="CDD" id="cd03224">
    <property type="entry name" value="ABC_TM1139_LivF_branched"/>
    <property type="match status" value="1"/>
</dbReference>
<dbReference type="CDD" id="cd06582">
    <property type="entry name" value="TM_PBP1_LivH_like"/>
    <property type="match status" value="1"/>
</dbReference>
<evidence type="ECO:0000256" key="2">
    <source>
        <dbReference type="ARBA" id="ARBA00022475"/>
    </source>
</evidence>
<evidence type="ECO:0000256" key="7">
    <source>
        <dbReference type="ARBA" id="ARBA00023136"/>
    </source>
</evidence>
<evidence type="ECO:0000256" key="6">
    <source>
        <dbReference type="ARBA" id="ARBA00022989"/>
    </source>
</evidence>
<dbReference type="SUPFAM" id="SSF52540">
    <property type="entry name" value="P-loop containing nucleoside triphosphate hydrolases"/>
    <property type="match status" value="2"/>
</dbReference>
<feature type="domain" description="ABC transporter" evidence="10">
    <location>
        <begin position="691"/>
        <end position="922"/>
    </location>
</feature>
<feature type="transmembrane region" description="Helical" evidence="9">
    <location>
        <begin position="1298"/>
        <end position="1317"/>
    </location>
</feature>
<dbReference type="InterPro" id="IPR043428">
    <property type="entry name" value="LivM-like"/>
</dbReference>
<reference evidence="11 12" key="1">
    <citation type="journal article" date="2005" name="PLoS Biol.">
        <title>The genomes of Oryza sativa: a history of duplications.</title>
        <authorList>
            <person name="Yu J."/>
            <person name="Wang J."/>
            <person name="Lin W."/>
            <person name="Li S."/>
            <person name="Li H."/>
            <person name="Zhou J."/>
            <person name="Ni P."/>
            <person name="Dong W."/>
            <person name="Hu S."/>
            <person name="Zeng C."/>
            <person name="Zhang J."/>
            <person name="Zhang Y."/>
            <person name="Li R."/>
            <person name="Xu Z."/>
            <person name="Li S."/>
            <person name="Li X."/>
            <person name="Zheng H."/>
            <person name="Cong L."/>
            <person name="Lin L."/>
            <person name="Yin J."/>
            <person name="Geng J."/>
            <person name="Li G."/>
            <person name="Shi J."/>
            <person name="Liu J."/>
            <person name="Lv H."/>
            <person name="Li J."/>
            <person name="Wang J."/>
            <person name="Deng Y."/>
            <person name="Ran L."/>
            <person name="Shi X."/>
            <person name="Wang X."/>
            <person name="Wu Q."/>
            <person name="Li C."/>
            <person name="Ren X."/>
            <person name="Wang J."/>
            <person name="Wang X."/>
            <person name="Li D."/>
            <person name="Liu D."/>
            <person name="Zhang X."/>
            <person name="Ji Z."/>
            <person name="Zhao W."/>
            <person name="Sun Y."/>
            <person name="Zhang Z."/>
            <person name="Bao J."/>
            <person name="Han Y."/>
            <person name="Dong L."/>
            <person name="Ji J."/>
            <person name="Chen P."/>
            <person name="Wu S."/>
            <person name="Liu J."/>
            <person name="Xiao Y."/>
            <person name="Bu D."/>
            <person name="Tan J."/>
            <person name="Yang L."/>
            <person name="Ye C."/>
            <person name="Zhang J."/>
            <person name="Xu J."/>
            <person name="Zhou Y."/>
            <person name="Yu Y."/>
            <person name="Zhang B."/>
            <person name="Zhuang S."/>
            <person name="Wei H."/>
            <person name="Liu B."/>
            <person name="Lei M."/>
            <person name="Yu H."/>
            <person name="Li Y."/>
            <person name="Xu H."/>
            <person name="Wei S."/>
            <person name="He X."/>
            <person name="Fang L."/>
            <person name="Zhang Z."/>
            <person name="Zhang Y."/>
            <person name="Huang X."/>
            <person name="Su Z."/>
            <person name="Tong W."/>
            <person name="Li J."/>
            <person name="Tong Z."/>
            <person name="Li S."/>
            <person name="Ye J."/>
            <person name="Wang L."/>
            <person name="Fang L."/>
            <person name="Lei T."/>
            <person name="Chen C."/>
            <person name="Chen H."/>
            <person name="Xu Z."/>
            <person name="Li H."/>
            <person name="Huang H."/>
            <person name="Zhang F."/>
            <person name="Xu H."/>
            <person name="Li N."/>
            <person name="Zhao C."/>
            <person name="Li S."/>
            <person name="Dong L."/>
            <person name="Huang Y."/>
            <person name="Li L."/>
            <person name="Xi Y."/>
            <person name="Qi Q."/>
            <person name="Li W."/>
            <person name="Zhang B."/>
            <person name="Hu W."/>
            <person name="Zhang Y."/>
            <person name="Tian X."/>
            <person name="Jiao Y."/>
            <person name="Liang X."/>
            <person name="Jin J."/>
            <person name="Gao L."/>
            <person name="Zheng W."/>
            <person name="Hao B."/>
            <person name="Liu S."/>
            <person name="Wang W."/>
            <person name="Yuan L."/>
            <person name="Cao M."/>
            <person name="McDermott J."/>
            <person name="Samudrala R."/>
            <person name="Wang J."/>
            <person name="Wong G.K."/>
            <person name="Yang H."/>
        </authorList>
    </citation>
    <scope>NUCLEOTIDE SEQUENCE [LARGE SCALE GENOMIC DNA]</scope>
    <source>
        <strain evidence="12">cv. 93-11</strain>
    </source>
</reference>
<dbReference type="InterPro" id="IPR027417">
    <property type="entry name" value="P-loop_NTPase"/>
</dbReference>
<dbReference type="SUPFAM" id="SSF51735">
    <property type="entry name" value="NAD(P)-binding Rossmann-fold domains"/>
    <property type="match status" value="1"/>
</dbReference>
<feature type="transmembrane region" description="Helical" evidence="9">
    <location>
        <begin position="199"/>
        <end position="221"/>
    </location>
</feature>
<feature type="transmembrane region" description="Helical" evidence="9">
    <location>
        <begin position="533"/>
        <end position="560"/>
    </location>
</feature>
<protein>
    <recommendedName>
        <fullName evidence="10">ABC transporter domain-containing protein</fullName>
    </recommendedName>
</protein>
<accession>B8AVA6</accession>
<dbReference type="SUPFAM" id="SSF103473">
    <property type="entry name" value="MFS general substrate transporter"/>
    <property type="match status" value="1"/>
</dbReference>
<dbReference type="InterPro" id="IPR036291">
    <property type="entry name" value="NAD(P)-bd_dom_sf"/>
</dbReference>
<comment type="subcellular location">
    <subcellularLocation>
        <location evidence="1">Cell membrane</location>
        <topology evidence="1">Multi-pass membrane protein</topology>
    </subcellularLocation>
</comment>
<dbReference type="Gene3D" id="3.40.50.300">
    <property type="entry name" value="P-loop containing nucleotide triphosphate hydrolases"/>
    <property type="match status" value="2"/>
</dbReference>
<dbReference type="SMART" id="SM00382">
    <property type="entry name" value="AAA"/>
    <property type="match status" value="1"/>
</dbReference>
<feature type="transmembrane region" description="Helical" evidence="9">
    <location>
        <begin position="1191"/>
        <end position="1212"/>
    </location>
</feature>
<feature type="compositionally biased region" description="Basic and acidic residues" evidence="8">
    <location>
        <begin position="663"/>
        <end position="675"/>
    </location>
</feature>
<dbReference type="Gene3D" id="3.40.50.720">
    <property type="entry name" value="NAD(P)-binding Rossmann-like Domain"/>
    <property type="match status" value="1"/>
</dbReference>
<name>B8AVA6_ORYSI</name>
<keyword evidence="5" id="KW-0067">ATP-binding</keyword>
<dbReference type="Proteomes" id="UP000007015">
    <property type="component" value="Chromosome 4"/>
</dbReference>
<evidence type="ECO:0000313" key="11">
    <source>
        <dbReference type="EMBL" id="EEC76774.1"/>
    </source>
</evidence>
<evidence type="ECO:0000256" key="1">
    <source>
        <dbReference type="ARBA" id="ARBA00004651"/>
    </source>
</evidence>
<evidence type="ECO:0000313" key="12">
    <source>
        <dbReference type="Proteomes" id="UP000007015"/>
    </source>
</evidence>
<dbReference type="Gramene" id="BGIOSGA015902-TA">
    <property type="protein sequence ID" value="BGIOSGA015902-PA"/>
    <property type="gene ID" value="BGIOSGA015902"/>
</dbReference>
<feature type="transmembrane region" description="Helical" evidence="9">
    <location>
        <begin position="385"/>
        <end position="401"/>
    </location>
</feature>
<dbReference type="InterPro" id="IPR011701">
    <property type="entry name" value="MFS"/>
</dbReference>
<feature type="transmembrane region" description="Helical" evidence="9">
    <location>
        <begin position="334"/>
        <end position="352"/>
    </location>
</feature>
<evidence type="ECO:0000256" key="4">
    <source>
        <dbReference type="ARBA" id="ARBA00022741"/>
    </source>
</evidence>
<dbReference type="GO" id="GO:0015658">
    <property type="term" value="F:branched-chain amino acid transmembrane transporter activity"/>
    <property type="evidence" value="ECO:0007669"/>
    <property type="project" value="InterPro"/>
</dbReference>
<evidence type="ECO:0000259" key="10">
    <source>
        <dbReference type="PROSITE" id="PS50893"/>
    </source>
</evidence>
<evidence type="ECO:0000256" key="9">
    <source>
        <dbReference type="SAM" id="Phobius"/>
    </source>
</evidence>
<dbReference type="InterPro" id="IPR003593">
    <property type="entry name" value="AAA+_ATPase"/>
</dbReference>
<feature type="transmembrane region" description="Helical" evidence="9">
    <location>
        <begin position="39"/>
        <end position="61"/>
    </location>
</feature>
<feature type="transmembrane region" description="Helical" evidence="9">
    <location>
        <begin position="498"/>
        <end position="521"/>
    </location>
</feature>
<feature type="transmembrane region" description="Helical" evidence="9">
    <location>
        <begin position="306"/>
        <end position="327"/>
    </location>
</feature>
<dbReference type="InterPro" id="IPR001851">
    <property type="entry name" value="ABC_transp_permease"/>
</dbReference>
<dbReference type="STRING" id="39946.B8AVA6"/>
<dbReference type="GO" id="GO:0016887">
    <property type="term" value="F:ATP hydrolysis activity"/>
    <property type="evidence" value="ECO:0007669"/>
    <property type="project" value="InterPro"/>
</dbReference>
<dbReference type="Gene3D" id="1.20.1720.10">
    <property type="entry name" value="Multidrug resistance protein D"/>
    <property type="match status" value="1"/>
</dbReference>
<keyword evidence="6 9" id="KW-1133">Transmembrane helix</keyword>
<sequence length="1860" mass="203256">MSLILQNYAQISQGPRQQGIPTLLSGVFRLEFDGGVVQITYTKVFILVVSLLGMAILTYIIQRTRLGRICRATQQDRKMASILGINTDRVISLVFVIGAAMAGLAGVLITMNYGTFDFYVGFIIGIKAFTAAVLGGIGSLPGAMLGGLLLGVAEAQFAGMVNSDYKDVACSAGRWSPRFKENAMSQSAINGGLNVKRSLLDAVLAGLIALIVFGPIVGIVLNGYSFNFEPHRLVWIIVAVMAGRLLLSLFLQTAPGRKVLARFDGGNDGVYVRPLGYKSNLRWFLPLMAAIALLFPFVATKYLLTVAILGLIYVLLGLGLNIVVGLAGLLDLGYVAFYAIGAYGLALGYQYLGLGFWAMLPLGALMAALAGALLGFPVLRMHGDYLAIVTLGFGEIIRLVLNNWMSLTGGPNGISVPAPTVFGLEFGRRAKDGGVPIHEFLGIDYNPNLKFIFIYAMLFLVVLLHRLTRMPIGRAWEALREDEIACRSLGLNHVLVKLSAFMLGASTAGLAGVFFATYQGFVNPTSFTFFESALILAIVVLGGMGSTLGVVLAAFVLTVAPELLRSFAEYRVLLFGVLMVAMMIWRPRGLALNDVNLEVERGSITALIGPNGAGKTTVFNCLTGFYRATGGAILLNTHKRPTDVIQVLGQKFRASDWIRPKRLGDSAQRGGDRRLPGRGRRGAGGMSETMLEFREVDVFYGPIQALRQVSLQVNAGETVALIGANGAGKSTLLMSIFGQPRIAGGQILFRGEDISRRSTHFVASSGIAQAPEGRRIFPDMSVEENLLMGTITVGNRYLEEDLPRMFELFPRLKERRNQRAMTMSGGEQQMLAIARALMSRPKLLLLDEPSLGLAPIVVRQIFGVLRELTRSGMTLFLVEQNANHALKLSDRGYVMVNGQIRLTGSGQELLNDPQDDAVSRQEASMKSTNPSINTVLILGAGELGLPVLRAMSRQARLSPSLKISVLLRPEAARAVSGPLRARRDELARLGIAVVEGDLQQNGVEALSALFRSFDAVINCSGFVGGAGTQIKITQAVLQAGVARYFPWQFGVDYDVIVGDRQRLFADLPPLGGKAFGVGEEGRAVEHRLALDAAIVNIAQGKYGPIINRGHHNDLASGNAKGTLRGSSARRVGSRGRAAGKIAHISDTTVAWNFTTLVISRAGVALAHSVFWSITASLAIRVAPSGMKAQALSLLAGGTALAMVLGLPIGRVVGQLLGWRMTFIGIVVCATLVLLLLWRLLPVLKSEHSGSLASVPLLFKRPALVALYMLSIIVVTAHFTAYSYIEPFIQTVAGLSENFTTLMLLLFGAAGIVGSLLFRRYSEHSALVAYECLHSIKKQHCKKPFFALKVDMMKAYDHVEWSFLHGCLLKLGFADPWIQTVMRCVTSVRYAVRINGELTNPVTPSRGLRQGDPISPYLFLLCTEGLSSILQKKESMGVIQGIRNGRLGPPISHLLFADDSIFFARSDLHSVQGLKDALQAYCKASGQKINLQKSSIFFGQNCPEDIKNSVKETLQVSVEILQDTYLGMPTEIGRASTGSFHFLPERVWRRVNSWNDRPMSRAGKETMLKAVAQAIPTYVMSCFKLPVSTCEKMKSCILDHWWGFEDGKKKMHWRSWEWMTTPKSLGGMGFRDLGLFNQAMLARQGWRIVTDLVSLCARVLKGRYFPNSDLWNAPKPTATSFTWRSILFGRDLLRKGVRWGIGNGSSVKILKDHWIPGIKPSMVRPLLPLPEDVTVDFLVNDAIGEWDEDKVFSFFDETTTQQILQIPVSAHGGEDFISWPHDKRGVFSVRSAYNLARSEIFMAAQSENGRGMSSGLQESANRWKELWRINAPGKMLINLWKIVHDCLPSGFQLRRRHIPAY</sequence>
<dbReference type="Pfam" id="PF11862">
    <property type="entry name" value="DUF3382"/>
    <property type="match status" value="1"/>
</dbReference>
<feature type="transmembrane region" description="Helical" evidence="9">
    <location>
        <begin position="90"/>
        <end position="113"/>
    </location>
</feature>
<evidence type="ECO:0000256" key="8">
    <source>
        <dbReference type="SAM" id="MobiDB-lite"/>
    </source>
</evidence>
<keyword evidence="3 9" id="KW-0812">Transmembrane</keyword>
<gene>
    <name evidence="11" type="ORF">OsI_14862</name>
</gene>
<proteinExistence type="predicted"/>
<dbReference type="HOGENOM" id="CLU_236680_0_0_1"/>
<keyword evidence="2" id="KW-1003">Cell membrane</keyword>
<dbReference type="NCBIfam" id="NF008450">
    <property type="entry name" value="PRK11301.1"/>
    <property type="match status" value="1"/>
</dbReference>
<dbReference type="GO" id="GO:0005524">
    <property type="term" value="F:ATP binding"/>
    <property type="evidence" value="ECO:0007669"/>
    <property type="project" value="UniProtKB-KW"/>
</dbReference>
<feature type="transmembrane region" description="Helical" evidence="9">
    <location>
        <begin position="1218"/>
        <end position="1240"/>
    </location>
</feature>
<dbReference type="Pfam" id="PF00078">
    <property type="entry name" value="RVT_1"/>
    <property type="match status" value="1"/>
</dbReference>
<dbReference type="PROSITE" id="PS00211">
    <property type="entry name" value="ABC_TRANSPORTER_1"/>
    <property type="match status" value="1"/>
</dbReference>
<dbReference type="PANTHER" id="PTHR30482:SF20">
    <property type="entry name" value="HIGH-AFFINITY BRANCHED-CHAIN AMINO ACID TRANSPORT SYSTEM PERMEASE PROTEIN LIVM"/>
    <property type="match status" value="1"/>
</dbReference>
<evidence type="ECO:0000256" key="3">
    <source>
        <dbReference type="ARBA" id="ARBA00022692"/>
    </source>
</evidence>
<keyword evidence="12" id="KW-1185">Reference proteome</keyword>
<dbReference type="CDD" id="cd06581">
    <property type="entry name" value="TM_PBP1_LivM_like"/>
    <property type="match status" value="1"/>
</dbReference>
<feature type="transmembrane region" description="Helical" evidence="9">
    <location>
        <begin position="119"/>
        <end position="140"/>
    </location>
</feature>
<dbReference type="EMBL" id="CM000129">
    <property type="protein sequence ID" value="EEC76774.1"/>
    <property type="molecule type" value="Genomic_DNA"/>
</dbReference>
<dbReference type="Pfam" id="PF02653">
    <property type="entry name" value="BPD_transp_2"/>
    <property type="match status" value="2"/>
</dbReference>
<evidence type="ECO:0000256" key="5">
    <source>
        <dbReference type="ARBA" id="ARBA00022840"/>
    </source>
</evidence>
<feature type="transmembrane region" description="Helical" evidence="9">
    <location>
        <begin position="233"/>
        <end position="251"/>
    </location>
</feature>
<feature type="transmembrane region" description="Helical" evidence="9">
    <location>
        <begin position="449"/>
        <end position="467"/>
    </location>
</feature>
<dbReference type="PROSITE" id="PS50893">
    <property type="entry name" value="ABC_TRANSPORTER_2"/>
    <property type="match status" value="1"/>
</dbReference>
<dbReference type="Pfam" id="PF07690">
    <property type="entry name" value="MFS_1"/>
    <property type="match status" value="1"/>
</dbReference>
<keyword evidence="4" id="KW-0547">Nucleotide-binding</keyword>